<proteinExistence type="predicted"/>
<dbReference type="Proteomes" id="UP000499080">
    <property type="component" value="Unassembled WGS sequence"/>
</dbReference>
<dbReference type="OrthoDB" id="10613856at2759"/>
<accession>A0A4Y2M4K4</accession>
<sequence>MVCFLLGQQRRYNKYPCFLCMWDSIAREKNWAQSNWSPRSDLKPGDPNILYQPLVDRKNIIFPPVQIKLGLMKQFVKALSIEGDCFKYLISAFPSLSFEKKRPVCLMVHRCGSSLKMNSSSEQ</sequence>
<reference evidence="1 2" key="1">
    <citation type="journal article" date="2019" name="Sci. Rep.">
        <title>Orb-weaving spider Araneus ventricosus genome elucidates the spidroin gene catalogue.</title>
        <authorList>
            <person name="Kono N."/>
            <person name="Nakamura H."/>
            <person name="Ohtoshi R."/>
            <person name="Moran D.A.P."/>
            <person name="Shinohara A."/>
            <person name="Yoshida Y."/>
            <person name="Fujiwara M."/>
            <person name="Mori M."/>
            <person name="Tomita M."/>
            <person name="Arakawa K."/>
        </authorList>
    </citation>
    <scope>NUCLEOTIDE SEQUENCE [LARGE SCALE GENOMIC DNA]</scope>
</reference>
<name>A0A4Y2M4K4_ARAVE</name>
<evidence type="ECO:0000313" key="2">
    <source>
        <dbReference type="Proteomes" id="UP000499080"/>
    </source>
</evidence>
<dbReference type="EMBL" id="BGPR01006806">
    <property type="protein sequence ID" value="GBN22005.1"/>
    <property type="molecule type" value="Genomic_DNA"/>
</dbReference>
<dbReference type="PANTHER" id="PTHR46114:SF1">
    <property type="entry name" value="ZAD DOMAIN-CONTAINING PROTEIN"/>
    <property type="match status" value="1"/>
</dbReference>
<keyword evidence="2" id="KW-1185">Reference proteome</keyword>
<comment type="caution">
    <text evidence="1">The sequence shown here is derived from an EMBL/GenBank/DDBJ whole genome shotgun (WGS) entry which is preliminary data.</text>
</comment>
<dbReference type="AlphaFoldDB" id="A0A4Y2M4K4"/>
<protein>
    <submittedName>
        <fullName evidence="1">Uncharacterized protein</fullName>
    </submittedName>
</protein>
<organism evidence="1 2">
    <name type="scientific">Araneus ventricosus</name>
    <name type="common">Orbweaver spider</name>
    <name type="synonym">Epeira ventricosa</name>
    <dbReference type="NCBI Taxonomy" id="182803"/>
    <lineage>
        <taxon>Eukaryota</taxon>
        <taxon>Metazoa</taxon>
        <taxon>Ecdysozoa</taxon>
        <taxon>Arthropoda</taxon>
        <taxon>Chelicerata</taxon>
        <taxon>Arachnida</taxon>
        <taxon>Araneae</taxon>
        <taxon>Araneomorphae</taxon>
        <taxon>Entelegynae</taxon>
        <taxon>Araneoidea</taxon>
        <taxon>Araneidae</taxon>
        <taxon>Araneus</taxon>
    </lineage>
</organism>
<evidence type="ECO:0000313" key="1">
    <source>
        <dbReference type="EMBL" id="GBN22005.1"/>
    </source>
</evidence>
<gene>
    <name evidence="1" type="ORF">AVEN_175746_1</name>
</gene>
<dbReference type="PANTHER" id="PTHR46114">
    <property type="entry name" value="APPLE DOMAIN-CONTAINING PROTEIN"/>
    <property type="match status" value="1"/>
</dbReference>